<organism evidence="2 3">
    <name type="scientific">Paenibacillus methanolicus</name>
    <dbReference type="NCBI Taxonomy" id="582686"/>
    <lineage>
        <taxon>Bacteria</taxon>
        <taxon>Bacillati</taxon>
        <taxon>Bacillota</taxon>
        <taxon>Bacilli</taxon>
        <taxon>Bacillales</taxon>
        <taxon>Paenibacillaceae</taxon>
        <taxon>Paenibacillus</taxon>
    </lineage>
</organism>
<dbReference type="EMBL" id="VNHS01000011">
    <property type="protein sequence ID" value="TYP70555.1"/>
    <property type="molecule type" value="Genomic_DNA"/>
</dbReference>
<keyword evidence="1" id="KW-0812">Transmembrane</keyword>
<evidence type="ECO:0000313" key="2">
    <source>
        <dbReference type="EMBL" id="TYP70555.1"/>
    </source>
</evidence>
<evidence type="ECO:0000256" key="1">
    <source>
        <dbReference type="SAM" id="Phobius"/>
    </source>
</evidence>
<gene>
    <name evidence="2" type="ORF">BCM02_11160</name>
</gene>
<protein>
    <submittedName>
        <fullName evidence="2">Uncharacterized protein</fullName>
    </submittedName>
</protein>
<feature type="transmembrane region" description="Helical" evidence="1">
    <location>
        <begin position="12"/>
        <end position="34"/>
    </location>
</feature>
<dbReference type="AlphaFoldDB" id="A0A5S5BTP5"/>
<keyword evidence="1" id="KW-0472">Membrane</keyword>
<keyword evidence="3" id="KW-1185">Reference proteome</keyword>
<dbReference type="Proteomes" id="UP000323257">
    <property type="component" value="Unassembled WGS sequence"/>
</dbReference>
<accession>A0A5S5BTP5</accession>
<sequence length="37" mass="4025">MLDRIFEFAKGYVVSFIVCFLLALLLVGAISFVANGS</sequence>
<comment type="caution">
    <text evidence="2">The sequence shown here is derived from an EMBL/GenBank/DDBJ whole genome shotgun (WGS) entry which is preliminary data.</text>
</comment>
<name>A0A5S5BTP5_9BACL</name>
<proteinExistence type="predicted"/>
<keyword evidence="1" id="KW-1133">Transmembrane helix</keyword>
<reference evidence="2 3" key="1">
    <citation type="submission" date="2019-07" db="EMBL/GenBank/DDBJ databases">
        <title>Genomic Encyclopedia of Type Strains, Phase III (KMG-III): the genomes of soil and plant-associated and newly described type strains.</title>
        <authorList>
            <person name="Whitman W."/>
        </authorList>
    </citation>
    <scope>NUCLEOTIDE SEQUENCE [LARGE SCALE GENOMIC DNA]</scope>
    <source>
        <strain evidence="2 3">BL24</strain>
    </source>
</reference>
<evidence type="ECO:0000313" key="3">
    <source>
        <dbReference type="Proteomes" id="UP000323257"/>
    </source>
</evidence>